<dbReference type="AlphaFoldDB" id="A0A0C6F192"/>
<evidence type="ECO:0000256" key="1">
    <source>
        <dbReference type="ARBA" id="ARBA00022475"/>
    </source>
</evidence>
<accession>A0A0C6F192</accession>
<dbReference type="PIRSF" id="PIRSF036466">
    <property type="entry name" value="UCP036466"/>
    <property type="match status" value="1"/>
</dbReference>
<dbReference type="RefSeq" id="WP_048429188.1">
    <property type="nucleotide sequence ID" value="NZ_AP014704.1"/>
</dbReference>
<dbReference type="GO" id="GO:0005886">
    <property type="term" value="C:plasma membrane"/>
    <property type="evidence" value="ECO:0007669"/>
    <property type="project" value="UniProtKB-SubCell"/>
</dbReference>
<evidence type="ECO:0000256" key="3">
    <source>
        <dbReference type="ARBA" id="ARBA00022989"/>
    </source>
</evidence>
<sequence>MLKWAIIFFVISLVAGGLGFTNVASGARGIARLLFGLFLVIAVVIVIAAVLMGQAVF</sequence>
<dbReference type="OrthoDB" id="8021162at2"/>
<evidence type="ECO:0000313" key="7">
    <source>
        <dbReference type="Proteomes" id="UP000061432"/>
    </source>
</evidence>
<evidence type="ECO:0000256" key="5">
    <source>
        <dbReference type="HAMAP-Rule" id="MF_01361"/>
    </source>
</evidence>
<comment type="similarity">
    <text evidence="5">Belongs to the UPF0391 family.</text>
</comment>
<keyword evidence="4 5" id="KW-0472">Membrane</keyword>
<evidence type="ECO:0000313" key="6">
    <source>
        <dbReference type="EMBL" id="BAQ46326.1"/>
    </source>
</evidence>
<dbReference type="Proteomes" id="UP000061432">
    <property type="component" value="Chromosome"/>
</dbReference>
<feature type="transmembrane region" description="Helical" evidence="5">
    <location>
        <begin position="29"/>
        <end position="52"/>
    </location>
</feature>
<dbReference type="PATRIC" id="fig|270351.10.peg.3065"/>
<evidence type="ECO:0000256" key="2">
    <source>
        <dbReference type="ARBA" id="ARBA00022692"/>
    </source>
</evidence>
<keyword evidence="1 5" id="KW-1003">Cell membrane</keyword>
<keyword evidence="2 5" id="KW-0812">Transmembrane</keyword>
<name>A0A0C6F192_9HYPH</name>
<organism evidence="6 7">
    <name type="scientific">Methylobacterium aquaticum</name>
    <dbReference type="NCBI Taxonomy" id="270351"/>
    <lineage>
        <taxon>Bacteria</taxon>
        <taxon>Pseudomonadati</taxon>
        <taxon>Pseudomonadota</taxon>
        <taxon>Alphaproteobacteria</taxon>
        <taxon>Hyphomicrobiales</taxon>
        <taxon>Methylobacteriaceae</taxon>
        <taxon>Methylobacterium</taxon>
    </lineage>
</organism>
<dbReference type="Pfam" id="PF07043">
    <property type="entry name" value="DUF1328"/>
    <property type="match status" value="1"/>
</dbReference>
<dbReference type="HAMAP" id="MF_01361">
    <property type="entry name" value="UPF0391"/>
    <property type="match status" value="1"/>
</dbReference>
<dbReference type="InterPro" id="IPR009760">
    <property type="entry name" value="DUF1328"/>
</dbReference>
<dbReference type="KEGG" id="maqu:Maq22A_c15930"/>
<gene>
    <name evidence="6" type="ORF">Maq22A_c15930</name>
</gene>
<keyword evidence="3 5" id="KW-1133">Transmembrane helix</keyword>
<dbReference type="EMBL" id="AP014704">
    <property type="protein sequence ID" value="BAQ46326.1"/>
    <property type="molecule type" value="Genomic_DNA"/>
</dbReference>
<reference evidence="6 7" key="1">
    <citation type="journal article" date="2015" name="Genome Announc.">
        <title>Complete Genome Sequence of Methylobacterium aquaticum Strain 22A, Isolated from Racomitrium japonicum Moss.</title>
        <authorList>
            <person name="Tani A."/>
            <person name="Ogura Y."/>
            <person name="Hayashi T."/>
            <person name="Kimbara K."/>
        </authorList>
    </citation>
    <scope>NUCLEOTIDE SEQUENCE [LARGE SCALE GENOMIC DNA]</scope>
    <source>
        <strain evidence="6 7">MA-22A</strain>
    </source>
</reference>
<protein>
    <recommendedName>
        <fullName evidence="5">UPF0391 membrane protein Maq22A_c15930</fullName>
    </recommendedName>
</protein>
<reference evidence="7" key="2">
    <citation type="submission" date="2015-01" db="EMBL/GenBank/DDBJ databases">
        <title>Complete genome sequence of Methylobacterium aquaticum strain 22A.</title>
        <authorList>
            <person name="Tani A."/>
            <person name="Ogura Y."/>
            <person name="Hayashi T."/>
        </authorList>
    </citation>
    <scope>NUCLEOTIDE SEQUENCE [LARGE SCALE GENOMIC DNA]</scope>
    <source>
        <strain evidence="7">MA-22A</strain>
    </source>
</reference>
<evidence type="ECO:0000256" key="4">
    <source>
        <dbReference type="ARBA" id="ARBA00023136"/>
    </source>
</evidence>
<comment type="subcellular location">
    <subcellularLocation>
        <location evidence="5">Cell membrane</location>
        <topology evidence="5">Single-pass membrane protein</topology>
    </subcellularLocation>
</comment>
<proteinExistence type="inferred from homology"/>
<dbReference type="STRING" id="270351.Maq22A_c15930"/>